<protein>
    <recommendedName>
        <fullName evidence="9">Membrane fusion protein (MFP) family protein</fullName>
    </recommendedName>
</protein>
<evidence type="ECO:0000256" key="4">
    <source>
        <dbReference type="ARBA" id="ARBA00022475"/>
    </source>
</evidence>
<dbReference type="PANTHER" id="PTHR30386:SF26">
    <property type="entry name" value="TRANSPORT PROTEIN COMB"/>
    <property type="match status" value="1"/>
</dbReference>
<reference evidence="11 12" key="1">
    <citation type="submission" date="2020-08" db="EMBL/GenBank/DDBJ databases">
        <title>Functional genomics of gut bacteria from endangered species of beetles.</title>
        <authorList>
            <person name="Carlos-Shanley C."/>
        </authorList>
    </citation>
    <scope>NUCLEOTIDE SEQUENCE [LARGE SCALE GENOMIC DNA]</scope>
    <source>
        <strain evidence="11 12">S00202</strain>
    </source>
</reference>
<dbReference type="InterPro" id="IPR011053">
    <property type="entry name" value="Single_hybrid_motif"/>
</dbReference>
<dbReference type="PRINTS" id="PR01490">
    <property type="entry name" value="RTXTOXIND"/>
</dbReference>
<evidence type="ECO:0000256" key="3">
    <source>
        <dbReference type="ARBA" id="ARBA00022448"/>
    </source>
</evidence>
<evidence type="ECO:0000256" key="8">
    <source>
        <dbReference type="ARBA" id="ARBA00023136"/>
    </source>
</evidence>
<keyword evidence="3 9" id="KW-0813">Transport</keyword>
<dbReference type="GO" id="GO:0005886">
    <property type="term" value="C:plasma membrane"/>
    <property type="evidence" value="ECO:0007669"/>
    <property type="project" value="UniProtKB-SubCell"/>
</dbReference>
<gene>
    <name evidence="11" type="ORF">HNP49_002776</name>
</gene>
<feature type="transmembrane region" description="Helical" evidence="9">
    <location>
        <begin position="39"/>
        <end position="56"/>
    </location>
</feature>
<keyword evidence="12" id="KW-1185">Reference proteome</keyword>
<dbReference type="Pfam" id="PF26002">
    <property type="entry name" value="Beta-barrel_AprE"/>
    <property type="match status" value="1"/>
</dbReference>
<organism evidence="11 12">
    <name type="scientific">Pseudomonas fluvialis</name>
    <dbReference type="NCBI Taxonomy" id="1793966"/>
    <lineage>
        <taxon>Bacteria</taxon>
        <taxon>Pseudomonadati</taxon>
        <taxon>Pseudomonadota</taxon>
        <taxon>Gammaproteobacteria</taxon>
        <taxon>Pseudomonadales</taxon>
        <taxon>Pseudomonadaceae</taxon>
        <taxon>Pseudomonas</taxon>
    </lineage>
</organism>
<evidence type="ECO:0000256" key="5">
    <source>
        <dbReference type="ARBA" id="ARBA00022519"/>
    </source>
</evidence>
<dbReference type="InterPro" id="IPR010129">
    <property type="entry name" value="T1SS_HlyD"/>
</dbReference>
<keyword evidence="8 9" id="KW-0472">Membrane</keyword>
<dbReference type="InterPro" id="IPR058982">
    <property type="entry name" value="Beta-barrel_AprE"/>
</dbReference>
<sequence length="447" mass="49111">MNTQKNLSIAAIVTQDERSAKRIETLLDQGNQTRTMRRTLLGIIALVIVFIVWASITPVDELAKARGEIQPSEHVQTLQSEEGGRIVKLLVNEGDTVSEGQPLVEFAATNLAKDRGQVEIKLNALALDRERLGAILENRQPDFSAYAKDYPLLTAQAKVNYQAQMSMAKSALAARQSEVLRQEALWHGAVREEQQANQEVAQVQDRLSRIEEGAKRGLVSKITLSDARVQLSSARQRQAEIASRKLSTSSAIESAKAELAKQDAEFKQQISAELSKATEEYRETVSLKKSLEERQGFMLFKAPIAGVVTELPQTQVGAVIPPGGMIAQIVPSNRPVVMEAMVMPKDIGFVKPGQRAMVKIDSFDSARFGSIEGTVSRVAPASSKLKENGMPYYKVQITLAQPYVKSPEHVVITGMTGETDIATGQKTVMQFLLKPLFLASDTAFHER</sequence>
<dbReference type="AlphaFoldDB" id="A0A7X0BTI2"/>
<evidence type="ECO:0000256" key="2">
    <source>
        <dbReference type="ARBA" id="ARBA00009477"/>
    </source>
</evidence>
<dbReference type="GO" id="GO:0015031">
    <property type="term" value="P:protein transport"/>
    <property type="evidence" value="ECO:0007669"/>
    <property type="project" value="InterPro"/>
</dbReference>
<comment type="subcellular location">
    <subcellularLocation>
        <location evidence="1 9">Cell inner membrane</location>
        <topology evidence="1 9">Single-pass membrane protein</topology>
    </subcellularLocation>
</comment>
<keyword evidence="7 9" id="KW-1133">Transmembrane helix</keyword>
<dbReference type="RefSeq" id="WP_184684225.1">
    <property type="nucleotide sequence ID" value="NZ_JACHLL010000005.1"/>
</dbReference>
<evidence type="ECO:0000256" key="9">
    <source>
        <dbReference type="RuleBase" id="RU365093"/>
    </source>
</evidence>
<dbReference type="InterPro" id="IPR050739">
    <property type="entry name" value="MFP"/>
</dbReference>
<dbReference type="SUPFAM" id="SSF51230">
    <property type="entry name" value="Single hybrid motif"/>
    <property type="match status" value="1"/>
</dbReference>
<feature type="domain" description="AprE-like beta-barrel" evidence="10">
    <location>
        <begin position="337"/>
        <end position="424"/>
    </location>
</feature>
<dbReference type="EMBL" id="JACHLL010000005">
    <property type="protein sequence ID" value="MBB6342594.1"/>
    <property type="molecule type" value="Genomic_DNA"/>
</dbReference>
<dbReference type="PANTHER" id="PTHR30386">
    <property type="entry name" value="MEMBRANE FUSION SUBUNIT OF EMRAB-TOLC MULTIDRUG EFFLUX PUMP"/>
    <property type="match status" value="1"/>
</dbReference>
<dbReference type="Gene3D" id="2.40.30.170">
    <property type="match status" value="1"/>
</dbReference>
<evidence type="ECO:0000256" key="1">
    <source>
        <dbReference type="ARBA" id="ARBA00004377"/>
    </source>
</evidence>
<comment type="similarity">
    <text evidence="2 9">Belongs to the membrane fusion protein (MFP) (TC 8.A.1) family.</text>
</comment>
<dbReference type="NCBIfam" id="TIGR01843">
    <property type="entry name" value="type_I_hlyD"/>
    <property type="match status" value="1"/>
</dbReference>
<evidence type="ECO:0000313" key="11">
    <source>
        <dbReference type="EMBL" id="MBB6342594.1"/>
    </source>
</evidence>
<dbReference type="Proteomes" id="UP000557193">
    <property type="component" value="Unassembled WGS sequence"/>
</dbReference>
<keyword evidence="4 9" id="KW-1003">Cell membrane</keyword>
<evidence type="ECO:0000259" key="10">
    <source>
        <dbReference type="Pfam" id="PF26002"/>
    </source>
</evidence>
<keyword evidence="6 9" id="KW-0812">Transmembrane</keyword>
<accession>A0A7X0BTI2</accession>
<evidence type="ECO:0000256" key="6">
    <source>
        <dbReference type="ARBA" id="ARBA00022692"/>
    </source>
</evidence>
<dbReference type="Gene3D" id="2.40.50.100">
    <property type="match status" value="1"/>
</dbReference>
<evidence type="ECO:0000313" key="12">
    <source>
        <dbReference type="Proteomes" id="UP000557193"/>
    </source>
</evidence>
<keyword evidence="5 9" id="KW-0997">Cell inner membrane</keyword>
<comment type="caution">
    <text evidence="11">The sequence shown here is derived from an EMBL/GenBank/DDBJ whole genome shotgun (WGS) entry which is preliminary data.</text>
</comment>
<name>A0A7X0BTI2_9PSED</name>
<proteinExistence type="inferred from homology"/>
<evidence type="ECO:0000256" key="7">
    <source>
        <dbReference type="ARBA" id="ARBA00022989"/>
    </source>
</evidence>